<evidence type="ECO:0000313" key="2">
    <source>
        <dbReference type="EMBL" id="KAG9236659.1"/>
    </source>
</evidence>
<evidence type="ECO:0000256" key="1">
    <source>
        <dbReference type="SAM" id="MobiDB-lite"/>
    </source>
</evidence>
<feature type="compositionally biased region" description="Acidic residues" evidence="1">
    <location>
        <begin position="73"/>
        <end position="87"/>
    </location>
</feature>
<dbReference type="OrthoDB" id="27483at2759"/>
<feature type="compositionally biased region" description="Polar residues" evidence="1">
    <location>
        <begin position="88"/>
        <end position="99"/>
    </location>
</feature>
<dbReference type="AlphaFoldDB" id="A0A9P7YMQ1"/>
<feature type="compositionally biased region" description="Pro residues" evidence="1">
    <location>
        <begin position="53"/>
        <end position="62"/>
    </location>
</feature>
<dbReference type="EMBL" id="MU251402">
    <property type="protein sequence ID" value="KAG9236659.1"/>
    <property type="molecule type" value="Genomic_DNA"/>
</dbReference>
<organism evidence="2 3">
    <name type="scientific">Amylocarpus encephaloides</name>
    <dbReference type="NCBI Taxonomy" id="45428"/>
    <lineage>
        <taxon>Eukaryota</taxon>
        <taxon>Fungi</taxon>
        <taxon>Dikarya</taxon>
        <taxon>Ascomycota</taxon>
        <taxon>Pezizomycotina</taxon>
        <taxon>Leotiomycetes</taxon>
        <taxon>Helotiales</taxon>
        <taxon>Helotiales incertae sedis</taxon>
        <taxon>Amylocarpus</taxon>
    </lineage>
</organism>
<evidence type="ECO:0000313" key="3">
    <source>
        <dbReference type="Proteomes" id="UP000824998"/>
    </source>
</evidence>
<feature type="region of interest" description="Disordered" evidence="1">
    <location>
        <begin position="49"/>
        <end position="108"/>
    </location>
</feature>
<dbReference type="Proteomes" id="UP000824998">
    <property type="component" value="Unassembled WGS sequence"/>
</dbReference>
<sequence>MGWRPDVLIENLLISSMRRIGLSLYECPFRHPAFSLTQRPAHIILRTSNMALMPPPPPPPTSHHPIGLSPPADDSDHDSDSGPESDTDTATPSALSPSTPRRLPLNSDDETSDLFLKQLKSAVESYPSLSSYCCGGSIPVSTTSRLSPSVQDSSKAAVTSPPITLRFDAPSGVILKLSLPASPQEETTPTKRKVEVEELLAACTPDIVTDDKVGRGQRVRSRKSSARLDKDSFSVDVHPADLGILDTIKQVLLPDVRLQSGDDDGKGKGRSLWDGVGTESWRDREEHWGVRAELCELRVSLDSKFLDHANNCL</sequence>
<proteinExistence type="predicted"/>
<gene>
    <name evidence="2" type="ORF">BJ875DRAFT_212568</name>
</gene>
<name>A0A9P7YMQ1_9HELO</name>
<accession>A0A9P7YMQ1</accession>
<protein>
    <submittedName>
        <fullName evidence="2">Uncharacterized protein</fullName>
    </submittedName>
</protein>
<comment type="caution">
    <text evidence="2">The sequence shown here is derived from an EMBL/GenBank/DDBJ whole genome shotgun (WGS) entry which is preliminary data.</text>
</comment>
<keyword evidence="3" id="KW-1185">Reference proteome</keyword>
<reference evidence="2" key="1">
    <citation type="journal article" date="2021" name="IMA Fungus">
        <title>Genomic characterization of three marine fungi, including Emericellopsis atlantica sp. nov. with signatures of a generalist lifestyle and marine biomass degradation.</title>
        <authorList>
            <person name="Hagestad O.C."/>
            <person name="Hou L."/>
            <person name="Andersen J.H."/>
            <person name="Hansen E.H."/>
            <person name="Altermark B."/>
            <person name="Li C."/>
            <person name="Kuhnert E."/>
            <person name="Cox R.J."/>
            <person name="Crous P.W."/>
            <person name="Spatafora J.W."/>
            <person name="Lail K."/>
            <person name="Amirebrahimi M."/>
            <person name="Lipzen A."/>
            <person name="Pangilinan J."/>
            <person name="Andreopoulos W."/>
            <person name="Hayes R.D."/>
            <person name="Ng V."/>
            <person name="Grigoriev I.V."/>
            <person name="Jackson S.A."/>
            <person name="Sutton T.D.S."/>
            <person name="Dobson A.D.W."/>
            <person name="Rama T."/>
        </authorList>
    </citation>
    <scope>NUCLEOTIDE SEQUENCE</scope>
    <source>
        <strain evidence="2">TRa018bII</strain>
    </source>
</reference>